<accession>A0A511KJF9</accession>
<evidence type="ECO:0000259" key="5">
    <source>
        <dbReference type="SMART" id="SM00064"/>
    </source>
</evidence>
<gene>
    <name evidence="6" type="ORF">Rt10032_c11g4530</name>
</gene>
<reference evidence="6 7" key="1">
    <citation type="submission" date="2019-07" db="EMBL/GenBank/DDBJ databases">
        <title>Rhodotorula toruloides NBRC10032 genome sequencing.</title>
        <authorList>
            <person name="Shida Y."/>
            <person name="Takaku H."/>
            <person name="Ogasawara W."/>
            <person name="Mori K."/>
        </authorList>
    </citation>
    <scope>NUCLEOTIDE SEQUENCE [LARGE SCALE GENOMIC DNA]</scope>
    <source>
        <strain evidence="6 7">NBRC10032</strain>
    </source>
</reference>
<keyword evidence="3" id="KW-0862">Zinc</keyword>
<organism evidence="6 7">
    <name type="scientific">Rhodotorula toruloides</name>
    <name type="common">Yeast</name>
    <name type="synonym">Rhodosporidium toruloides</name>
    <dbReference type="NCBI Taxonomy" id="5286"/>
    <lineage>
        <taxon>Eukaryota</taxon>
        <taxon>Fungi</taxon>
        <taxon>Dikarya</taxon>
        <taxon>Basidiomycota</taxon>
        <taxon>Pucciniomycotina</taxon>
        <taxon>Microbotryomycetes</taxon>
        <taxon>Sporidiobolales</taxon>
        <taxon>Sporidiobolaceae</taxon>
        <taxon>Rhodotorula</taxon>
    </lineage>
</organism>
<dbReference type="EMBL" id="BJWK01000011">
    <property type="protein sequence ID" value="GEM10513.1"/>
    <property type="molecule type" value="Genomic_DNA"/>
</dbReference>
<keyword evidence="2" id="KW-0863">Zinc-finger</keyword>
<evidence type="ECO:0000313" key="7">
    <source>
        <dbReference type="Proteomes" id="UP000321518"/>
    </source>
</evidence>
<dbReference type="Gene3D" id="3.30.40.10">
    <property type="entry name" value="Zinc/RING finger domain, C3HC4 (zinc finger)"/>
    <property type="match status" value="1"/>
</dbReference>
<dbReference type="InterPro" id="IPR011011">
    <property type="entry name" value="Znf_FYVE_PHD"/>
</dbReference>
<feature type="region of interest" description="Disordered" evidence="4">
    <location>
        <begin position="146"/>
        <end position="172"/>
    </location>
</feature>
<dbReference type="PANTHER" id="PTHR23164">
    <property type="entry name" value="EARLY ENDOSOME ANTIGEN 1"/>
    <property type="match status" value="1"/>
</dbReference>
<dbReference type="InterPro" id="IPR000306">
    <property type="entry name" value="Znf_FYVE"/>
</dbReference>
<evidence type="ECO:0000256" key="1">
    <source>
        <dbReference type="ARBA" id="ARBA00022723"/>
    </source>
</evidence>
<dbReference type="Proteomes" id="UP000321518">
    <property type="component" value="Unassembled WGS sequence"/>
</dbReference>
<feature type="compositionally biased region" description="Low complexity" evidence="4">
    <location>
        <begin position="366"/>
        <end position="379"/>
    </location>
</feature>
<evidence type="ECO:0000256" key="4">
    <source>
        <dbReference type="SAM" id="MobiDB-lite"/>
    </source>
</evidence>
<feature type="region of interest" description="Disordered" evidence="4">
    <location>
        <begin position="188"/>
        <end position="212"/>
    </location>
</feature>
<dbReference type="InterPro" id="IPR013083">
    <property type="entry name" value="Znf_RING/FYVE/PHD"/>
</dbReference>
<dbReference type="AlphaFoldDB" id="A0A511KJF9"/>
<feature type="compositionally biased region" description="Low complexity" evidence="4">
    <location>
        <begin position="271"/>
        <end position="320"/>
    </location>
</feature>
<feature type="compositionally biased region" description="Polar residues" evidence="4">
    <location>
        <begin position="333"/>
        <end position="342"/>
    </location>
</feature>
<sequence>MPHPAVRQPHSTAVTLHFRERQNKQPLYRPAALRRNGSVQRDLFMHPSPPHSPSLAAATETKSPSWLSTLAAPFSPVSHDSSSDTGAAYVRGRMLPRSQWKPDDDAEHCADPDCSLKFDLINRRHHCRTCGDVFCAAHSSRSTLLWPSSEDDSVPAFTPRGTPRATPRSSAVDLPSLASYSVSPSNASAISTASTSSTPTSSSPPPSQTNLMPVSARVCDRCYFSAPNPSGSPTPLLTPPVLAHPLAPYSAFGNAAFAGARPVTLRHPRSRASSASRASSPAHSPPNSHAHGAKASSRSRSRQGSATSTSSLTATSEYSTPSTSVEGLAAYGSASTDGTSPESLVIPPKHAHGRRKPQPSLSRNPSASRLAAAGSRGVATPKVVREDELLSDSDREHDGEDSRRASDGLSNASAEVEDGPPRLALEEEDSDEDDERHERTVKERRRLQQEFGSVQGGPWQSWATF</sequence>
<feature type="domain" description="FYVE zinc finger" evidence="5">
    <location>
        <begin position="95"/>
        <end position="228"/>
    </location>
</feature>
<proteinExistence type="predicted"/>
<evidence type="ECO:0000256" key="3">
    <source>
        <dbReference type="ARBA" id="ARBA00022833"/>
    </source>
</evidence>
<protein>
    <submittedName>
        <fullName evidence="6">Zinc finger, FYVE-type protein</fullName>
    </submittedName>
</protein>
<feature type="region of interest" description="Disordered" evidence="4">
    <location>
        <begin position="265"/>
        <end position="465"/>
    </location>
</feature>
<dbReference type="OrthoDB" id="660555at2759"/>
<keyword evidence="1" id="KW-0479">Metal-binding</keyword>
<dbReference type="SMART" id="SM00064">
    <property type="entry name" value="FYVE"/>
    <property type="match status" value="1"/>
</dbReference>
<name>A0A511KJF9_RHOTO</name>
<evidence type="ECO:0000256" key="2">
    <source>
        <dbReference type="ARBA" id="ARBA00022771"/>
    </source>
</evidence>
<feature type="compositionally biased region" description="Low complexity" evidence="4">
    <location>
        <begin position="188"/>
        <end position="201"/>
    </location>
</feature>
<feature type="compositionally biased region" description="Basic and acidic residues" evidence="4">
    <location>
        <begin position="383"/>
        <end position="406"/>
    </location>
</feature>
<comment type="caution">
    <text evidence="6">The sequence shown here is derived from an EMBL/GenBank/DDBJ whole genome shotgun (WGS) entry which is preliminary data.</text>
</comment>
<dbReference type="GO" id="GO:0008270">
    <property type="term" value="F:zinc ion binding"/>
    <property type="evidence" value="ECO:0007669"/>
    <property type="project" value="UniProtKB-KW"/>
</dbReference>
<evidence type="ECO:0000313" key="6">
    <source>
        <dbReference type="EMBL" id="GEM10513.1"/>
    </source>
</evidence>
<dbReference type="PANTHER" id="PTHR23164:SF30">
    <property type="entry name" value="EARLY ENDOSOME ANTIGEN 1"/>
    <property type="match status" value="1"/>
</dbReference>
<dbReference type="Pfam" id="PF01363">
    <property type="entry name" value="FYVE"/>
    <property type="match status" value="1"/>
</dbReference>
<feature type="compositionally biased region" description="Acidic residues" evidence="4">
    <location>
        <begin position="426"/>
        <end position="435"/>
    </location>
</feature>
<dbReference type="SUPFAM" id="SSF57903">
    <property type="entry name" value="FYVE/PHD zinc finger"/>
    <property type="match status" value="1"/>
</dbReference>